<dbReference type="RefSeq" id="WP_268050919.1">
    <property type="nucleotide sequence ID" value="NZ_JAPQES010000006.1"/>
</dbReference>
<evidence type="ECO:0000313" key="2">
    <source>
        <dbReference type="EMBL" id="MCY6372006.1"/>
    </source>
</evidence>
<sequence>MWTIIIVLLIGVVLGRLNVIPEKLLKYNSKLQNVGVVILLFAMGVTIGGNKKIIHNIKNIGFKSFSYAVFTSLSCIILVYLFSHFFMKGDGE</sequence>
<gene>
    <name evidence="2" type="ORF">OXH55_15330</name>
</gene>
<evidence type="ECO:0000313" key="3">
    <source>
        <dbReference type="Proteomes" id="UP001079657"/>
    </source>
</evidence>
<organism evidence="2 3">
    <name type="scientific">Clostridium ganghwense</name>
    <dbReference type="NCBI Taxonomy" id="312089"/>
    <lineage>
        <taxon>Bacteria</taxon>
        <taxon>Bacillati</taxon>
        <taxon>Bacillota</taxon>
        <taxon>Clostridia</taxon>
        <taxon>Eubacteriales</taxon>
        <taxon>Clostridiaceae</taxon>
        <taxon>Clostridium</taxon>
    </lineage>
</organism>
<reference evidence="2" key="1">
    <citation type="submission" date="2022-12" db="EMBL/GenBank/DDBJ databases">
        <authorList>
            <person name="Wang J."/>
        </authorList>
    </citation>
    <scope>NUCLEOTIDE SEQUENCE</scope>
    <source>
        <strain evidence="2">HY-42-06</strain>
    </source>
</reference>
<comment type="caution">
    <text evidence="2">The sequence shown here is derived from an EMBL/GenBank/DDBJ whole genome shotgun (WGS) entry which is preliminary data.</text>
</comment>
<dbReference type="InterPro" id="IPR005642">
    <property type="entry name" value="LysO"/>
</dbReference>
<protein>
    <submittedName>
        <fullName evidence="2">LysO family transporter</fullName>
    </submittedName>
</protein>
<name>A0ABT4CSF6_9CLOT</name>
<evidence type="ECO:0000256" key="1">
    <source>
        <dbReference type="SAM" id="Phobius"/>
    </source>
</evidence>
<accession>A0ABT4CSF6</accession>
<proteinExistence type="predicted"/>
<keyword evidence="1" id="KW-0812">Transmembrane</keyword>
<dbReference type="Proteomes" id="UP001079657">
    <property type="component" value="Unassembled WGS sequence"/>
</dbReference>
<keyword evidence="1" id="KW-1133">Transmembrane helix</keyword>
<keyword evidence="1" id="KW-0472">Membrane</keyword>
<keyword evidence="3" id="KW-1185">Reference proteome</keyword>
<dbReference type="Pfam" id="PF03956">
    <property type="entry name" value="Lys_export"/>
    <property type="match status" value="1"/>
</dbReference>
<feature type="transmembrane region" description="Helical" evidence="1">
    <location>
        <begin position="60"/>
        <end position="82"/>
    </location>
</feature>
<dbReference type="EMBL" id="JAPQES010000006">
    <property type="protein sequence ID" value="MCY6372006.1"/>
    <property type="molecule type" value="Genomic_DNA"/>
</dbReference>
<feature type="transmembrane region" description="Helical" evidence="1">
    <location>
        <begin position="31"/>
        <end position="48"/>
    </location>
</feature>